<dbReference type="Proteomes" id="UP000466442">
    <property type="component" value="Unassembled WGS sequence"/>
</dbReference>
<protein>
    <submittedName>
        <fullName evidence="1">Uncharacterized protein</fullName>
    </submittedName>
</protein>
<comment type="caution">
    <text evidence="1">The sequence shown here is derived from an EMBL/GenBank/DDBJ whole genome shotgun (WGS) entry which is preliminary data.</text>
</comment>
<organism evidence="1 2">
    <name type="scientific">Apolygus lucorum</name>
    <name type="common">Small green plant bug</name>
    <name type="synonym">Lygocoris lucorum</name>
    <dbReference type="NCBI Taxonomy" id="248454"/>
    <lineage>
        <taxon>Eukaryota</taxon>
        <taxon>Metazoa</taxon>
        <taxon>Ecdysozoa</taxon>
        <taxon>Arthropoda</taxon>
        <taxon>Hexapoda</taxon>
        <taxon>Insecta</taxon>
        <taxon>Pterygota</taxon>
        <taxon>Neoptera</taxon>
        <taxon>Paraneoptera</taxon>
        <taxon>Hemiptera</taxon>
        <taxon>Heteroptera</taxon>
        <taxon>Panheteroptera</taxon>
        <taxon>Cimicomorpha</taxon>
        <taxon>Miridae</taxon>
        <taxon>Mirini</taxon>
        <taxon>Apolygus</taxon>
    </lineage>
</organism>
<sequence>MLTECYLALNSWEELASWKKREGEFLANENGECSRKYGYVTANFADAMSKFDAGDLNGAAELLTWDEEETESLFPSNRPSWDVANLMDEADFVLKNIIIKKCGNSYYTLKSLSKCGNAQTLAENVMEDIIKDSSSEVLSKRVRSNLSPRQ</sequence>
<name>A0A8S9XI15_APOLU</name>
<evidence type="ECO:0000313" key="2">
    <source>
        <dbReference type="Proteomes" id="UP000466442"/>
    </source>
</evidence>
<accession>A0A8S9XI15</accession>
<reference evidence="1" key="1">
    <citation type="journal article" date="2021" name="Mol. Ecol. Resour.">
        <title>Apolygus lucorum genome provides insights into omnivorousness and mesophyll feeding.</title>
        <authorList>
            <person name="Liu Y."/>
            <person name="Liu H."/>
            <person name="Wang H."/>
            <person name="Huang T."/>
            <person name="Liu B."/>
            <person name="Yang B."/>
            <person name="Yin L."/>
            <person name="Li B."/>
            <person name="Zhang Y."/>
            <person name="Zhang S."/>
            <person name="Jiang F."/>
            <person name="Zhang X."/>
            <person name="Ren Y."/>
            <person name="Wang B."/>
            <person name="Wang S."/>
            <person name="Lu Y."/>
            <person name="Wu K."/>
            <person name="Fan W."/>
            <person name="Wang G."/>
        </authorList>
    </citation>
    <scope>NUCLEOTIDE SEQUENCE</scope>
    <source>
        <strain evidence="1">12Hb</strain>
    </source>
</reference>
<proteinExistence type="predicted"/>
<dbReference type="AlphaFoldDB" id="A0A8S9XI15"/>
<dbReference type="OrthoDB" id="10065496at2759"/>
<evidence type="ECO:0000313" key="1">
    <source>
        <dbReference type="EMBL" id="KAF6208710.1"/>
    </source>
</evidence>
<dbReference type="EMBL" id="WIXP02000007">
    <property type="protein sequence ID" value="KAF6208710.1"/>
    <property type="molecule type" value="Genomic_DNA"/>
</dbReference>
<keyword evidence="2" id="KW-1185">Reference proteome</keyword>
<gene>
    <name evidence="1" type="ORF">GE061_017168</name>
</gene>